<dbReference type="GO" id="GO:0016036">
    <property type="term" value="P:cellular response to phosphate starvation"/>
    <property type="evidence" value="ECO:0007669"/>
    <property type="project" value="TreeGrafter"/>
</dbReference>
<dbReference type="GO" id="GO:0005794">
    <property type="term" value="C:Golgi apparatus"/>
    <property type="evidence" value="ECO:0007669"/>
    <property type="project" value="TreeGrafter"/>
</dbReference>
<evidence type="ECO:0000256" key="3">
    <source>
        <dbReference type="ARBA" id="ARBA00022989"/>
    </source>
</evidence>
<dbReference type="GO" id="GO:0005886">
    <property type="term" value="C:plasma membrane"/>
    <property type="evidence" value="ECO:0007669"/>
    <property type="project" value="TreeGrafter"/>
</dbReference>
<evidence type="ECO:0000313" key="8">
    <source>
        <dbReference type="Proteomes" id="UP000265618"/>
    </source>
</evidence>
<dbReference type="EMBL" id="BDIP01000357">
    <property type="protein sequence ID" value="GCA62247.1"/>
    <property type="molecule type" value="Genomic_DNA"/>
</dbReference>
<feature type="domain" description="EXS" evidence="6">
    <location>
        <begin position="482"/>
        <end position="746"/>
    </location>
</feature>
<feature type="transmembrane region" description="Helical" evidence="5">
    <location>
        <begin position="311"/>
        <end position="336"/>
    </location>
</feature>
<dbReference type="Proteomes" id="UP000265618">
    <property type="component" value="Unassembled WGS sequence"/>
</dbReference>
<reference evidence="7 8" key="1">
    <citation type="journal article" date="2018" name="PLoS ONE">
        <title>The draft genome of Kipferlia bialata reveals reductive genome evolution in fornicate parasites.</title>
        <authorList>
            <person name="Tanifuji G."/>
            <person name="Takabayashi S."/>
            <person name="Kume K."/>
            <person name="Takagi M."/>
            <person name="Nakayama T."/>
            <person name="Kamikawa R."/>
            <person name="Inagaki Y."/>
            <person name="Hashimoto T."/>
        </authorList>
    </citation>
    <scope>NUCLEOTIDE SEQUENCE [LARGE SCALE GENOMIC DNA]</scope>
    <source>
        <strain evidence="7">NY0173</strain>
    </source>
</reference>
<dbReference type="GO" id="GO:0006817">
    <property type="term" value="P:phosphate ion transport"/>
    <property type="evidence" value="ECO:0007669"/>
    <property type="project" value="TreeGrafter"/>
</dbReference>
<dbReference type="AlphaFoldDB" id="A0A391NJB7"/>
<feature type="transmembrane region" description="Helical" evidence="5">
    <location>
        <begin position="215"/>
        <end position="236"/>
    </location>
</feature>
<protein>
    <recommendedName>
        <fullName evidence="6">EXS domain-containing protein</fullName>
    </recommendedName>
</protein>
<keyword evidence="4 5" id="KW-0472">Membrane</keyword>
<feature type="transmembrane region" description="Helical" evidence="5">
    <location>
        <begin position="382"/>
        <end position="402"/>
    </location>
</feature>
<feature type="transmembrane region" description="Helical" evidence="5">
    <location>
        <begin position="269"/>
        <end position="290"/>
    </location>
</feature>
<proteinExistence type="predicted"/>
<evidence type="ECO:0000256" key="5">
    <source>
        <dbReference type="SAM" id="Phobius"/>
    </source>
</evidence>
<accession>A0A391NJB7</accession>
<dbReference type="PANTHER" id="PTHR10783">
    <property type="entry name" value="XENOTROPIC AND POLYTROPIC RETROVIRUS RECEPTOR 1-RELATED"/>
    <property type="match status" value="1"/>
</dbReference>
<dbReference type="PANTHER" id="PTHR10783:SF103">
    <property type="entry name" value="SOLUTE CARRIER FAMILY 53 MEMBER 1"/>
    <property type="match status" value="1"/>
</dbReference>
<dbReference type="GO" id="GO:0000822">
    <property type="term" value="F:inositol hexakisphosphate binding"/>
    <property type="evidence" value="ECO:0007669"/>
    <property type="project" value="TreeGrafter"/>
</dbReference>
<evidence type="ECO:0000256" key="1">
    <source>
        <dbReference type="ARBA" id="ARBA00004141"/>
    </source>
</evidence>
<comment type="subcellular location">
    <subcellularLocation>
        <location evidence="1">Membrane</location>
        <topology evidence="1">Multi-pass membrane protein</topology>
    </subcellularLocation>
</comment>
<sequence>MSALSNIPAELHSQCVDPSSFEPLLKGLIKARRGSHAPISTEFINLRDRFVSEMAQEIDKCIRFAGEQCVSAQARFDEICTTLPLSLEDVASDRCVELRVLLSEFHRGVSIIHDFGVINQQIVGTLARSFDVDVGVSVGDGTLEGDGSMRAWCDERLKGFDSLGVTVEHLEHSLIAATADLFLPGLTGHARVEKTRHFLSSHYQQRSEHHTARSATSAGLLSGLLMGLILGLVISIHSSVSMFWSLKDVLDTEDDVMGDIQLTSPLQDAALQSFGLLAVYRVYVFLNMLAWDKGQLSWRFIFGIQPSKVLLPLEMLLVACIHGFVLACVVYCTASVNLLSFSRQDPAVEQLVIDMTPWFTQMLGYILPLNAAHVPVALQNEWLAGDQLVGIVAVGYAVYWLWPARRMFAAAASRGDSPSRRYKLFVRRSLLRCLCAPFPEVLFPDFFIADVWTSMGGVGADLVRLFSSVPAVLGLGTGFTVGNEVFAVWSSCVMGQLPNVIRLLQCYRRLRDDRIGARLARAKRKAETPALRIRRPRDRMYQPVQDVPVPPPLPPTSAEHAYPSMFASTPVPEGMFWPHGYNLMKYLLGVPPAVLFALHDDVSLGPGWLHSDTVWWAAMGLKFLDYSYRLFWDLRQDWVLFKDIGHLQALTRRGLVLGVQRASGRQRQYPAYVYWCAVVYNTVGRYLWILQHVWEWGVVGEWLFALAEATRRGVWSVFRVEAEHLENCGRFRALKIMPYSHTLKLD</sequence>
<keyword evidence="2 5" id="KW-0812">Transmembrane</keyword>
<evidence type="ECO:0000256" key="2">
    <source>
        <dbReference type="ARBA" id="ARBA00022692"/>
    </source>
</evidence>
<name>A0A391NJB7_9EUKA</name>
<evidence type="ECO:0000313" key="7">
    <source>
        <dbReference type="EMBL" id="GCA62247.1"/>
    </source>
</evidence>
<dbReference type="OrthoDB" id="9970435at2759"/>
<keyword evidence="8" id="KW-1185">Reference proteome</keyword>
<comment type="caution">
    <text evidence="7">The sequence shown here is derived from an EMBL/GenBank/DDBJ whole genome shotgun (WGS) entry which is preliminary data.</text>
</comment>
<dbReference type="InterPro" id="IPR004342">
    <property type="entry name" value="EXS_C"/>
</dbReference>
<keyword evidence="3 5" id="KW-1133">Transmembrane helix</keyword>
<dbReference type="Pfam" id="PF03124">
    <property type="entry name" value="EXS"/>
    <property type="match status" value="2"/>
</dbReference>
<gene>
    <name evidence="7" type="ORF">KIPB_002241</name>
</gene>
<dbReference type="PROSITE" id="PS51380">
    <property type="entry name" value="EXS"/>
    <property type="match status" value="1"/>
</dbReference>
<evidence type="ECO:0000259" key="6">
    <source>
        <dbReference type="PROSITE" id="PS51380"/>
    </source>
</evidence>
<evidence type="ECO:0000256" key="4">
    <source>
        <dbReference type="ARBA" id="ARBA00023136"/>
    </source>
</evidence>
<organism evidence="7 8">
    <name type="scientific">Kipferlia bialata</name>
    <dbReference type="NCBI Taxonomy" id="797122"/>
    <lineage>
        <taxon>Eukaryota</taxon>
        <taxon>Metamonada</taxon>
        <taxon>Carpediemonas-like organisms</taxon>
        <taxon>Kipferlia</taxon>
    </lineage>
</organism>